<dbReference type="AlphaFoldDB" id="A0A1I7SNH7"/>
<sequence length="86" mass="10020">MSSNPVAPKTSKKNEMDFEIFMEALRMSHAQSMKGLMSRQNKKIMVEYNRQMKKQLRFVANSERTFILPHEEGEEKSAVSLWLILG</sequence>
<reference evidence="2" key="1">
    <citation type="submission" date="2016-11" db="UniProtKB">
        <authorList>
            <consortium name="WormBaseParasite"/>
        </authorList>
    </citation>
    <scope>IDENTIFICATION</scope>
</reference>
<name>A0A1I7SNH7_BURXY</name>
<organism evidence="1 2">
    <name type="scientific">Bursaphelenchus xylophilus</name>
    <name type="common">Pinewood nematode worm</name>
    <name type="synonym">Aphelenchoides xylophilus</name>
    <dbReference type="NCBI Taxonomy" id="6326"/>
    <lineage>
        <taxon>Eukaryota</taxon>
        <taxon>Metazoa</taxon>
        <taxon>Ecdysozoa</taxon>
        <taxon>Nematoda</taxon>
        <taxon>Chromadorea</taxon>
        <taxon>Rhabditida</taxon>
        <taxon>Tylenchina</taxon>
        <taxon>Tylenchomorpha</taxon>
        <taxon>Aphelenchoidea</taxon>
        <taxon>Aphelenchoididae</taxon>
        <taxon>Bursaphelenchus</taxon>
    </lineage>
</organism>
<evidence type="ECO:0000313" key="1">
    <source>
        <dbReference type="Proteomes" id="UP000095284"/>
    </source>
</evidence>
<evidence type="ECO:0000313" key="2">
    <source>
        <dbReference type="WBParaSite" id="BXY_1461700.1"/>
    </source>
</evidence>
<accession>A0A1I7SNH7</accession>
<proteinExistence type="predicted"/>
<dbReference type="Proteomes" id="UP000095284">
    <property type="component" value="Unplaced"/>
</dbReference>
<dbReference type="WBParaSite" id="BXY_1461700.1">
    <property type="protein sequence ID" value="BXY_1461700.1"/>
    <property type="gene ID" value="BXY_1461700"/>
</dbReference>
<protein>
    <submittedName>
        <fullName evidence="2">Inhibitor_I29 domain-containing protein</fullName>
    </submittedName>
</protein>